<feature type="signal peptide" evidence="2">
    <location>
        <begin position="1"/>
        <end position="35"/>
    </location>
</feature>
<comment type="caution">
    <text evidence="3">The sequence shown here is derived from an EMBL/GenBank/DDBJ whole genome shotgun (WGS) entry which is preliminary data.</text>
</comment>
<evidence type="ECO:0000313" key="3">
    <source>
        <dbReference type="EMBL" id="MCE7007076.1"/>
    </source>
</evidence>
<gene>
    <name evidence="3" type="ORF">LWC34_30240</name>
</gene>
<reference evidence="3 4" key="1">
    <citation type="submission" date="2021-12" db="EMBL/GenBank/DDBJ databases">
        <title>Genome sequence of Kibdelosporangium philippinense ATCC 49844.</title>
        <authorList>
            <person name="Fedorov E.A."/>
            <person name="Omeragic M."/>
            <person name="Shalygina K.F."/>
            <person name="Maclea K.S."/>
        </authorList>
    </citation>
    <scope>NUCLEOTIDE SEQUENCE [LARGE SCALE GENOMIC DNA]</scope>
    <source>
        <strain evidence="3 4">ATCC 49844</strain>
    </source>
</reference>
<accession>A0ABS8ZKB6</accession>
<evidence type="ECO:0008006" key="5">
    <source>
        <dbReference type="Google" id="ProtNLM"/>
    </source>
</evidence>
<evidence type="ECO:0000256" key="1">
    <source>
        <dbReference type="SAM" id="MobiDB-lite"/>
    </source>
</evidence>
<organism evidence="3 4">
    <name type="scientific">Kibdelosporangium philippinense</name>
    <dbReference type="NCBI Taxonomy" id="211113"/>
    <lineage>
        <taxon>Bacteria</taxon>
        <taxon>Bacillati</taxon>
        <taxon>Actinomycetota</taxon>
        <taxon>Actinomycetes</taxon>
        <taxon>Pseudonocardiales</taxon>
        <taxon>Pseudonocardiaceae</taxon>
        <taxon>Kibdelosporangium</taxon>
    </lineage>
</organism>
<name>A0ABS8ZKB6_9PSEU</name>
<keyword evidence="2" id="KW-0732">Signal</keyword>
<evidence type="ECO:0000313" key="4">
    <source>
        <dbReference type="Proteomes" id="UP001521150"/>
    </source>
</evidence>
<dbReference type="RefSeq" id="WP_233728469.1">
    <property type="nucleotide sequence ID" value="NZ_JAJVCN010000002.1"/>
</dbReference>
<evidence type="ECO:0000256" key="2">
    <source>
        <dbReference type="SAM" id="SignalP"/>
    </source>
</evidence>
<sequence length="208" mass="21586">MPIRSDHGRNAVVRSLATWPLYSPRRLLGSLTVLAALGAGTTAAITAAGPAHAPATPESPAVAASTSPATEVPASTGIHPTIQHRTSERITPGASPAPNATPPQPTMAGDPTAASQRFAEAWVSKHDPQTWRGRLAPLCTDEFRTTTLLATTPTQISATTVTGPTTLIRRTGRSAEATVALDTMVLAIALQDITGSGDWRAAHVRPAR</sequence>
<proteinExistence type="predicted"/>
<feature type="region of interest" description="Disordered" evidence="1">
    <location>
        <begin position="88"/>
        <end position="114"/>
    </location>
</feature>
<feature type="chain" id="PRO_5046309153" description="DUF4440 domain-containing protein" evidence="2">
    <location>
        <begin position="36"/>
        <end position="208"/>
    </location>
</feature>
<dbReference type="EMBL" id="JAJVCN010000002">
    <property type="protein sequence ID" value="MCE7007076.1"/>
    <property type="molecule type" value="Genomic_DNA"/>
</dbReference>
<protein>
    <recommendedName>
        <fullName evidence="5">DUF4440 domain-containing protein</fullName>
    </recommendedName>
</protein>
<keyword evidence="4" id="KW-1185">Reference proteome</keyword>
<dbReference type="Proteomes" id="UP001521150">
    <property type="component" value="Unassembled WGS sequence"/>
</dbReference>